<evidence type="ECO:0000256" key="3">
    <source>
        <dbReference type="ARBA" id="ARBA00022769"/>
    </source>
</evidence>
<dbReference type="GO" id="GO:0003677">
    <property type="term" value="F:DNA binding"/>
    <property type="evidence" value="ECO:0007669"/>
    <property type="project" value="InterPro"/>
</dbReference>
<dbReference type="PROSITE" id="PS50165">
    <property type="entry name" value="UVRC"/>
    <property type="match status" value="1"/>
</dbReference>
<keyword evidence="3" id="KW-0228">DNA excision</keyword>
<evidence type="ECO:0000256" key="2">
    <source>
        <dbReference type="ARBA" id="ARBA00022763"/>
    </source>
</evidence>
<evidence type="ECO:0000259" key="6">
    <source>
        <dbReference type="PROSITE" id="PS50151"/>
    </source>
</evidence>
<evidence type="ECO:0000259" key="8">
    <source>
        <dbReference type="PROSITE" id="PS50165"/>
    </source>
</evidence>
<keyword evidence="10" id="KW-1185">Reference proteome</keyword>
<dbReference type="SUPFAM" id="SSF46600">
    <property type="entry name" value="C-terminal UvrC-binding domain of UvrB"/>
    <property type="match status" value="1"/>
</dbReference>
<dbReference type="SMART" id="SM00278">
    <property type="entry name" value="HhH1"/>
    <property type="match status" value="2"/>
</dbReference>
<dbReference type="HOGENOM" id="CLU_014841_3_3_0"/>
<dbReference type="InterPro" id="IPR000305">
    <property type="entry name" value="GIY-YIG_endonuc"/>
</dbReference>
<dbReference type="Gene3D" id="3.40.1440.10">
    <property type="entry name" value="GIY-YIG endonuclease"/>
    <property type="match status" value="1"/>
</dbReference>
<evidence type="ECO:0000256" key="4">
    <source>
        <dbReference type="ARBA" id="ARBA00022881"/>
    </source>
</evidence>
<reference evidence="9 10" key="1">
    <citation type="journal article" date="2010" name="Stand. Genomic Sci.">
        <title>Non-contiguous finished genome sequence of Aminomonas paucivorans type strain (GLU-3).</title>
        <authorList>
            <person name="Pitluck S."/>
            <person name="Yasawong M."/>
            <person name="Held B."/>
            <person name="Lapidus A."/>
            <person name="Nolan M."/>
            <person name="Copeland A."/>
            <person name="Lucas S."/>
            <person name="Del Rio T.G."/>
            <person name="Tice H."/>
            <person name="Cheng J.F."/>
            <person name="Chertkov O."/>
            <person name="Goodwin L."/>
            <person name="Tapia R."/>
            <person name="Han C."/>
            <person name="Liolios K."/>
            <person name="Ivanova N."/>
            <person name="Mavromatis K."/>
            <person name="Ovchinnikova G."/>
            <person name="Pati A."/>
            <person name="Chen A."/>
            <person name="Palaniappan K."/>
            <person name="Land M."/>
            <person name="Hauser L."/>
            <person name="Chang Y.J."/>
            <person name="Jeffries C.D."/>
            <person name="Pukall R."/>
            <person name="Spring S."/>
            <person name="Rohde M."/>
            <person name="Sikorski J."/>
            <person name="Goker M."/>
            <person name="Woyke T."/>
            <person name="Bristow J."/>
            <person name="Eisen J.A."/>
            <person name="Markowitz V."/>
            <person name="Hugenholtz P."/>
            <person name="Kyrpides N.C."/>
            <person name="Klenk H.P."/>
        </authorList>
    </citation>
    <scope>NUCLEOTIDE SEQUENCE [LARGE SCALE GENOMIC DNA]</scope>
    <source>
        <strain evidence="9 10">DSM 12260</strain>
    </source>
</reference>
<dbReference type="Pfam" id="PF02151">
    <property type="entry name" value="UVR"/>
    <property type="match status" value="1"/>
</dbReference>
<organism evidence="9 10">
    <name type="scientific">Aminomonas paucivorans DSM 12260</name>
    <dbReference type="NCBI Taxonomy" id="584708"/>
    <lineage>
        <taxon>Bacteria</taxon>
        <taxon>Thermotogati</taxon>
        <taxon>Synergistota</taxon>
        <taxon>Synergistia</taxon>
        <taxon>Synergistales</taxon>
        <taxon>Synergistaceae</taxon>
        <taxon>Aminomonas</taxon>
    </lineage>
</organism>
<dbReference type="SUPFAM" id="SSF47781">
    <property type="entry name" value="RuvA domain 2-like"/>
    <property type="match status" value="1"/>
</dbReference>
<dbReference type="GO" id="GO:0006289">
    <property type="term" value="P:nucleotide-excision repair"/>
    <property type="evidence" value="ECO:0007669"/>
    <property type="project" value="InterPro"/>
</dbReference>
<dbReference type="Gene3D" id="3.30.420.340">
    <property type="entry name" value="UvrC, RNAse H endonuclease domain"/>
    <property type="match status" value="1"/>
</dbReference>
<gene>
    <name evidence="9" type="ORF">Apau_1353</name>
</gene>
<evidence type="ECO:0000256" key="5">
    <source>
        <dbReference type="ARBA" id="ARBA00023204"/>
    </source>
</evidence>
<dbReference type="FunFam" id="3.40.1440.10:FF:000001">
    <property type="entry name" value="UvrABC system protein C"/>
    <property type="match status" value="1"/>
</dbReference>
<dbReference type="EMBL" id="CM001022">
    <property type="protein sequence ID" value="EFQ23774.1"/>
    <property type="molecule type" value="Genomic_DNA"/>
</dbReference>
<dbReference type="InterPro" id="IPR047296">
    <property type="entry name" value="GIY-YIG_UvrC_Cho"/>
</dbReference>
<evidence type="ECO:0000313" key="9">
    <source>
        <dbReference type="EMBL" id="EFQ23774.1"/>
    </source>
</evidence>
<evidence type="ECO:0000259" key="7">
    <source>
        <dbReference type="PROSITE" id="PS50164"/>
    </source>
</evidence>
<dbReference type="GO" id="GO:0009381">
    <property type="term" value="F:excinuclease ABC activity"/>
    <property type="evidence" value="ECO:0007669"/>
    <property type="project" value="InterPro"/>
</dbReference>
<dbReference type="InterPro" id="IPR001943">
    <property type="entry name" value="UVR_dom"/>
</dbReference>
<dbReference type="PANTHER" id="PTHR30562:SF1">
    <property type="entry name" value="UVRABC SYSTEM PROTEIN C"/>
    <property type="match status" value="1"/>
</dbReference>
<keyword evidence="2" id="KW-0227">DNA damage</keyword>
<dbReference type="InterPro" id="IPR050066">
    <property type="entry name" value="UvrABC_protein_C"/>
</dbReference>
<dbReference type="SMART" id="SM00465">
    <property type="entry name" value="GIYc"/>
    <property type="match status" value="1"/>
</dbReference>
<accession>E3CZJ0</accession>
<dbReference type="InterPro" id="IPR038476">
    <property type="entry name" value="UvrC_RNase_H_dom_sf"/>
</dbReference>
<dbReference type="OrthoDB" id="9804933at2"/>
<evidence type="ECO:0000256" key="1">
    <source>
        <dbReference type="ARBA" id="ARBA00022490"/>
    </source>
</evidence>
<dbReference type="CDD" id="cd10434">
    <property type="entry name" value="GIY-YIG_UvrC_Cho"/>
    <property type="match status" value="1"/>
</dbReference>
<feature type="domain" description="UVR" evidence="6">
    <location>
        <begin position="204"/>
        <end position="239"/>
    </location>
</feature>
<protein>
    <submittedName>
        <fullName evidence="9">Excinuclease ABC, C subunit</fullName>
    </submittedName>
</protein>
<evidence type="ECO:0000313" key="10">
    <source>
        <dbReference type="Proteomes" id="UP000005096"/>
    </source>
</evidence>
<dbReference type="AlphaFoldDB" id="E3CZJ0"/>
<keyword evidence="5" id="KW-0234">DNA repair</keyword>
<dbReference type="PROSITE" id="PS50164">
    <property type="entry name" value="GIY_YIG"/>
    <property type="match status" value="1"/>
</dbReference>
<dbReference type="InterPro" id="IPR001162">
    <property type="entry name" value="UvrC_RNase_H_dom"/>
</dbReference>
<keyword evidence="4" id="KW-0267">Excision nuclease</keyword>
<dbReference type="eggNOG" id="COG0322">
    <property type="taxonomic scope" value="Bacteria"/>
</dbReference>
<sequence>MSRERVLEQVRQLPDRPGVYLMHDREGRVIYVGKAKSLRKRVSSYFRHGGFASPRLRKLVESIEDLSTIRTGSEAEALILEARLIKQYQPFFNVELKLGERYPYLKITDEPFPRLVVTRYRGQDGALYLGPYVRVSELRTLLRFIERFFPLRTCKAPCDPNPSRRPCMNHALGRCLAPCAGLCTEQEYRERVADVALLLQGKGTDLVERLRCRMNQAARNLAFEEAARLRDTIRAIWRIGRQQPRVAAPGEDEPWQALLRVQEALGLPTLPWRIEGYDISHTAGGQEVGVRVVFEQGRPNPSLYRRFHLDESLGGDDFRALRETLSRRFRKNPGGKPALGEDDPRPQLVLIDGGPIQLEFARETLEGQGVFTPLVALAKREEELFLPGRANPLRLPREDLALRLLQQVRDEAHRFAVTSHRSRRDRLLRASRLESIPGIGKGKAAQLLSRFGSTKAIARMAPEDLARTPGIGTVLAQRILTALKEEQR</sequence>
<dbReference type="InterPro" id="IPR035901">
    <property type="entry name" value="GIY-YIG_endonuc_sf"/>
</dbReference>
<dbReference type="SUPFAM" id="SSF82771">
    <property type="entry name" value="GIY-YIG endonuclease"/>
    <property type="match status" value="1"/>
</dbReference>
<dbReference type="PROSITE" id="PS50151">
    <property type="entry name" value="UVR"/>
    <property type="match status" value="1"/>
</dbReference>
<dbReference type="InterPro" id="IPR036876">
    <property type="entry name" value="UVR_dom_sf"/>
</dbReference>
<dbReference type="GO" id="GO:0009380">
    <property type="term" value="C:excinuclease repair complex"/>
    <property type="evidence" value="ECO:0007669"/>
    <property type="project" value="TreeGrafter"/>
</dbReference>
<keyword evidence="1" id="KW-0963">Cytoplasm</keyword>
<dbReference type="STRING" id="584708.Apau_1353"/>
<feature type="domain" description="UvrC family homology region profile" evidence="8">
    <location>
        <begin position="263"/>
        <end position="365"/>
    </location>
</feature>
<dbReference type="RefSeq" id="WP_006300978.1">
    <property type="nucleotide sequence ID" value="NZ_CM001022.1"/>
</dbReference>
<dbReference type="Pfam" id="PF14520">
    <property type="entry name" value="HHH_5"/>
    <property type="match status" value="1"/>
</dbReference>
<dbReference type="Pfam" id="PF01541">
    <property type="entry name" value="GIY-YIG"/>
    <property type="match status" value="1"/>
</dbReference>
<dbReference type="InterPro" id="IPR010994">
    <property type="entry name" value="RuvA_2-like"/>
</dbReference>
<dbReference type="Gene3D" id="4.10.860.10">
    <property type="entry name" value="UVR domain"/>
    <property type="match status" value="1"/>
</dbReference>
<proteinExistence type="predicted"/>
<dbReference type="InterPro" id="IPR003583">
    <property type="entry name" value="Hlx-hairpin-Hlx_DNA-bd_motif"/>
</dbReference>
<dbReference type="Pfam" id="PF08459">
    <property type="entry name" value="UvrC_RNaseH_dom"/>
    <property type="match status" value="1"/>
</dbReference>
<dbReference type="PaxDb" id="584708-Apau_1353"/>
<feature type="domain" description="GIY-YIG" evidence="7">
    <location>
        <begin position="15"/>
        <end position="94"/>
    </location>
</feature>
<dbReference type="Proteomes" id="UP000005096">
    <property type="component" value="Chromosome"/>
</dbReference>
<dbReference type="PANTHER" id="PTHR30562">
    <property type="entry name" value="UVRC/OXIDOREDUCTASE"/>
    <property type="match status" value="1"/>
</dbReference>
<dbReference type="Gene3D" id="1.10.150.20">
    <property type="entry name" value="5' to 3' exonuclease, C-terminal subdomain"/>
    <property type="match status" value="1"/>
</dbReference>
<name>E3CZJ0_9BACT</name>